<protein>
    <recommendedName>
        <fullName evidence="1">NB-ARC domain-containing protein</fullName>
    </recommendedName>
</protein>
<dbReference type="Proteomes" id="UP000053095">
    <property type="component" value="Unassembled WGS sequence"/>
</dbReference>
<dbReference type="InterPro" id="IPR053137">
    <property type="entry name" value="NLR-like"/>
</dbReference>
<dbReference type="Pfam" id="PF13374">
    <property type="entry name" value="TPR_10"/>
    <property type="match status" value="1"/>
</dbReference>
<evidence type="ECO:0000313" key="2">
    <source>
        <dbReference type="EMBL" id="GAM43893.1"/>
    </source>
</evidence>
<dbReference type="SUPFAM" id="SSF48452">
    <property type="entry name" value="TPR-like"/>
    <property type="match status" value="3"/>
</dbReference>
<dbReference type="InterPro" id="IPR011990">
    <property type="entry name" value="TPR-like_helical_dom_sf"/>
</dbReference>
<evidence type="ECO:0000259" key="1">
    <source>
        <dbReference type="Pfam" id="PF00931"/>
    </source>
</evidence>
<proteinExistence type="predicted"/>
<feature type="domain" description="NB-ARC" evidence="1">
    <location>
        <begin position="99"/>
        <end position="261"/>
    </location>
</feature>
<dbReference type="SMART" id="SM00028">
    <property type="entry name" value="TPR"/>
    <property type="match status" value="6"/>
</dbReference>
<dbReference type="InterPro" id="IPR002182">
    <property type="entry name" value="NB-ARC"/>
</dbReference>
<dbReference type="InterPro" id="IPR027417">
    <property type="entry name" value="P-loop_NTPase"/>
</dbReference>
<accession>A0A6V8HQB4</accession>
<comment type="caution">
    <text evidence="2">The sequence shown here is derived from an EMBL/GenBank/DDBJ whole genome shotgun (WGS) entry which is preliminary data.</text>
</comment>
<dbReference type="AlphaFoldDB" id="A0A6V8HQB4"/>
<keyword evidence="3" id="KW-1185">Reference proteome</keyword>
<dbReference type="PANTHER" id="PTHR46082:SF6">
    <property type="entry name" value="AAA+ ATPASE DOMAIN-CONTAINING PROTEIN-RELATED"/>
    <property type="match status" value="1"/>
</dbReference>
<evidence type="ECO:0000313" key="3">
    <source>
        <dbReference type="Proteomes" id="UP000053095"/>
    </source>
</evidence>
<name>A0A6V8HQB4_TALPI</name>
<dbReference type="Pfam" id="PF00931">
    <property type="entry name" value="NB-ARC"/>
    <property type="match status" value="1"/>
</dbReference>
<gene>
    <name evidence="2" type="ORF">TCE0_060f19076</name>
</gene>
<dbReference type="EMBL" id="DF933856">
    <property type="protein sequence ID" value="GAM43893.1"/>
    <property type="molecule type" value="Genomic_DNA"/>
</dbReference>
<dbReference type="Gene3D" id="3.40.50.300">
    <property type="entry name" value="P-loop containing nucleotide triphosphate hydrolases"/>
    <property type="match status" value="1"/>
</dbReference>
<organism evidence="2 3">
    <name type="scientific">Talaromyces pinophilus</name>
    <name type="common">Penicillium pinophilum</name>
    <dbReference type="NCBI Taxonomy" id="128442"/>
    <lineage>
        <taxon>Eukaryota</taxon>
        <taxon>Fungi</taxon>
        <taxon>Dikarya</taxon>
        <taxon>Ascomycota</taxon>
        <taxon>Pezizomycotina</taxon>
        <taxon>Eurotiomycetes</taxon>
        <taxon>Eurotiomycetidae</taxon>
        <taxon>Eurotiales</taxon>
        <taxon>Trichocomaceae</taxon>
        <taxon>Talaromyces</taxon>
        <taxon>Talaromyces sect. Talaromyces</taxon>
    </lineage>
</organism>
<dbReference type="InterPro" id="IPR019734">
    <property type="entry name" value="TPR_rpt"/>
</dbReference>
<dbReference type="PANTHER" id="PTHR46082">
    <property type="entry name" value="ATP/GTP-BINDING PROTEIN-RELATED"/>
    <property type="match status" value="1"/>
</dbReference>
<dbReference type="Gene3D" id="1.25.40.10">
    <property type="entry name" value="Tetratricopeptide repeat domain"/>
    <property type="match status" value="3"/>
</dbReference>
<reference evidence="3" key="1">
    <citation type="journal article" date="2015" name="Genome Announc.">
        <title>Draft genome sequence of Talaromyces cellulolyticus strain Y-94, a source of lignocellulosic biomass-degrading enzymes.</title>
        <authorList>
            <person name="Fujii T."/>
            <person name="Koike H."/>
            <person name="Sawayama S."/>
            <person name="Yano S."/>
            <person name="Inoue H."/>
        </authorList>
    </citation>
    <scope>NUCLEOTIDE SEQUENCE [LARGE SCALE GENOMIC DNA]</scope>
    <source>
        <strain evidence="3">Y-94</strain>
    </source>
</reference>
<dbReference type="SUPFAM" id="SSF52540">
    <property type="entry name" value="P-loop containing nucleoside triphosphate hydrolases"/>
    <property type="match status" value="1"/>
</dbReference>
<sequence>MGKSLFSMARDYHHLTGLKVTITTISSRIVLEFRSTEASPSNNTRPSHRKLRVELTVFLSTEESDPKTERYDQTQALLSHTLPPQVAYYVSRPTISNGIKAKLYSQNDESSIASRVIALHGLGGTGKSQLVRNYIREYGGVYSDLFWYDSSDQALIEHAYRQHCLTLHPDLAQGAEMDIVISVVKRWFEKNKQTRVLIVFDGADIIADRSKPHYVDINKFIPQSPHLDVIITSRSAEVENLCPLGGISVGRMSLEEATTLFMQCSGLVKIELTSQQRSEVRLIVKTLGYLALAISLAGTYVKKTPRFSQDLGRYIIEYDRRRDELLQRMPRECIDLYKESVLTTWESSFNALGARSQRLLSFLAFIHFDDIALNLLYCPRTAEATAFHWGNVINVDSSVSLSDIEGWFEEILEFSLIEGIQGQGAYAMHPLVHTWSCERLAVSQKQELSFAALRMIRGTMASPDIDLTSRSRLIPHLMTNFDRICKYWSSEIPKALDMLKCLEEACQLPAELGLLNESRRIQEFLLEKRIQIYGSGNPLSLRTKSQLALTLRYLADFERSKLLLEEALSLQKDRLEKGNIDTLHTFFNLSVVLRDLGNYVQAAEILREGLEIAEVALGKQSSEVLLAKATLGLLMSYQGMHSEAETMLREEVLVHLYKHQDIRRGLLPIAMNNLGFVLRCRGKFKEAERLLREALRIMRQSQSERHPETLMCRGNLGLVLLCQGKLADAEENIGEVYNARLEMFSERHPDTIMSLNNMAFLRREQGRYEESETLVKSTCLVQEKYLSKQHPEMCITQVNLAMAMLVQDNASLERIQQSEKILRGVVETLPWFWLVPLWRTYLVLALRKQEKASEAQILAQNILCSKMMAQDEDHPHTLLCKRELAGAFRDQGVYDAAEKLYRDAEHRQVRVLGKSHPATLTTKHELARCLRSEGEFEQAEELYREIVRSRVLLLGTDHPDTRSSRRELEAALVKEEINPISPQLLTFLF</sequence>
<dbReference type="Pfam" id="PF13424">
    <property type="entry name" value="TPR_12"/>
    <property type="match status" value="3"/>
</dbReference>
<dbReference type="GO" id="GO:0043531">
    <property type="term" value="F:ADP binding"/>
    <property type="evidence" value="ECO:0007669"/>
    <property type="project" value="InterPro"/>
</dbReference>